<gene>
    <name evidence="9" type="primary">TBLA0F03850</name>
    <name evidence="7" type="synonym">ADK2</name>
    <name evidence="9" type="ORF">TBLA_0F03850</name>
</gene>
<feature type="binding site" evidence="7">
    <location>
        <position position="40"/>
    </location>
    <ligand>
        <name>AMP</name>
        <dbReference type="ChEBI" id="CHEBI:456215"/>
    </ligand>
</feature>
<dbReference type="GO" id="GO:0046041">
    <property type="term" value="P:ITP metabolic process"/>
    <property type="evidence" value="ECO:0007669"/>
    <property type="project" value="UniProtKB-UniRule"/>
</dbReference>
<dbReference type="Proteomes" id="UP000002866">
    <property type="component" value="Chromosome 6"/>
</dbReference>
<dbReference type="KEGG" id="tbl:TBLA_0F03850"/>
<evidence type="ECO:0000256" key="6">
    <source>
        <dbReference type="ARBA" id="ARBA00023134"/>
    </source>
</evidence>
<evidence type="ECO:0000256" key="2">
    <source>
        <dbReference type="ARBA" id="ARBA00022679"/>
    </source>
</evidence>
<dbReference type="GO" id="GO:0005759">
    <property type="term" value="C:mitochondrial matrix"/>
    <property type="evidence" value="ECO:0007669"/>
    <property type="project" value="UniProtKB-SubCell"/>
</dbReference>
<feature type="binding site" evidence="7">
    <location>
        <begin position="148"/>
        <end position="149"/>
    </location>
    <ligand>
        <name>GTP</name>
        <dbReference type="ChEBI" id="CHEBI:37565"/>
    </ligand>
</feature>
<feature type="binding site" evidence="7">
    <location>
        <begin position="18"/>
        <end position="23"/>
    </location>
    <ligand>
        <name>GTP</name>
        <dbReference type="ChEBI" id="CHEBI:37565"/>
    </ligand>
</feature>
<feature type="binding site" evidence="7">
    <location>
        <position position="172"/>
    </location>
    <ligand>
        <name>AMP</name>
        <dbReference type="ChEBI" id="CHEBI:456215"/>
    </ligand>
</feature>
<feature type="binding site" evidence="7">
    <location>
        <position position="212"/>
    </location>
    <ligand>
        <name>GTP</name>
        <dbReference type="ChEBI" id="CHEBI:37565"/>
    </ligand>
</feature>
<evidence type="ECO:0000259" key="8">
    <source>
        <dbReference type="Pfam" id="PF05191"/>
    </source>
</evidence>
<comment type="domain">
    <text evidence="7">Consists of three domains, a large central CORE domain and two small peripheral domains, NMPbind and LID, which undergo movements during catalysis. The LID domain closes over the site of phosphoryl transfer upon GTP binding. Assembling and dissambling the active center during each catalytic cycle provides an effective means to prevent GTP hydrolysis.</text>
</comment>
<evidence type="ECO:0000256" key="7">
    <source>
        <dbReference type="HAMAP-Rule" id="MF_03169"/>
    </source>
</evidence>
<dbReference type="Gene3D" id="3.40.50.300">
    <property type="entry name" value="P-loop containing nucleotide triphosphate hydrolases"/>
    <property type="match status" value="1"/>
</dbReference>
<feature type="region of interest" description="LID" evidence="7">
    <location>
        <begin position="138"/>
        <end position="175"/>
    </location>
</feature>
<dbReference type="InParanoid" id="I2H6B7"/>
<comment type="catalytic activity">
    <reaction evidence="7">
        <text>a ribonucleoside 5'-triphosphate + AMP = a ribonucleoside 5'-diphosphate + ADP</text>
        <dbReference type="Rhea" id="RHEA:13749"/>
        <dbReference type="ChEBI" id="CHEBI:57930"/>
        <dbReference type="ChEBI" id="CHEBI:61557"/>
        <dbReference type="ChEBI" id="CHEBI:456215"/>
        <dbReference type="ChEBI" id="CHEBI:456216"/>
        <dbReference type="EC" id="2.7.4.10"/>
    </reaction>
</comment>
<dbReference type="GeneID" id="14497028"/>
<keyword evidence="2 7" id="KW-0808">Transferase</keyword>
<keyword evidence="6 7" id="KW-0342">GTP-binding</keyword>
<evidence type="ECO:0000256" key="5">
    <source>
        <dbReference type="ARBA" id="ARBA00023128"/>
    </source>
</evidence>
<dbReference type="EC" id="2.7.4.10" evidence="7"/>
<dbReference type="InterPro" id="IPR006259">
    <property type="entry name" value="Adenyl_kin_sub"/>
</dbReference>
<dbReference type="GO" id="GO:0004017">
    <property type="term" value="F:AMP kinase activity"/>
    <property type="evidence" value="ECO:0007669"/>
    <property type="project" value="InterPro"/>
</dbReference>
<dbReference type="STRING" id="1071380.I2H6B7"/>
<dbReference type="InterPro" id="IPR000850">
    <property type="entry name" value="Adenylat/UMP-CMP_kin"/>
</dbReference>
<sequence length="230" mass="25692">MNKLGIKPLRLLLLGAPGSGKGTQTSRLLKAFPTVSSISTGDVLRKQIKDGTPVGIKASKYMEQGQLLPDAIVSDLLISHLNNSKLLNNDSTWLLDGFPRTINQAKILDEQLNKNNTDVNLVVELDVPEDVILERIENRYIHLKSGRIYNLEYNPPKVPGKDDITGEPLAKRVDDTREVFQKRLENYNKTLLPLKKFYTEKGILRTISGETSDIISPKLIGLIEKEFGTS</sequence>
<feature type="binding site" evidence="7">
    <location>
        <position position="104"/>
    </location>
    <ligand>
        <name>AMP</name>
        <dbReference type="ChEBI" id="CHEBI:456215"/>
    </ligand>
</feature>
<dbReference type="GO" id="GO:0046033">
    <property type="term" value="P:AMP metabolic process"/>
    <property type="evidence" value="ECO:0007669"/>
    <property type="project" value="UniProtKB-UniRule"/>
</dbReference>
<dbReference type="HOGENOM" id="CLU_032354_1_1_1"/>
<dbReference type="InterPro" id="IPR027417">
    <property type="entry name" value="P-loop_NTPase"/>
</dbReference>
<proteinExistence type="inferred from homology"/>
<comment type="subunit">
    <text evidence="7">Monomer.</text>
</comment>
<dbReference type="AlphaFoldDB" id="I2H6B7"/>
<reference evidence="9 10" key="1">
    <citation type="journal article" date="2011" name="Proc. Natl. Acad. Sci. U.S.A.">
        <title>Evolutionary erosion of yeast sex chromosomes by mating-type switching accidents.</title>
        <authorList>
            <person name="Gordon J.L."/>
            <person name="Armisen D."/>
            <person name="Proux-Wera E."/>
            <person name="Oheigeartaigh S.S."/>
            <person name="Byrne K.P."/>
            <person name="Wolfe K.H."/>
        </authorList>
    </citation>
    <scope>NUCLEOTIDE SEQUENCE [LARGE SCALE GENOMIC DNA]</scope>
    <source>
        <strain evidence="10">ATCC 34711 / CBS 6284 / DSM 70876 / NBRC 10599 / NRRL Y-10934 / UCD 77-7</strain>
    </source>
</reference>
<evidence type="ECO:0000256" key="3">
    <source>
        <dbReference type="ARBA" id="ARBA00022741"/>
    </source>
</evidence>
<dbReference type="PRINTS" id="PR00094">
    <property type="entry name" value="ADENYLTKNASE"/>
</dbReference>
<comment type="subcellular location">
    <subcellularLocation>
        <location evidence="1 7">Mitochondrion matrix</location>
    </subcellularLocation>
</comment>
<dbReference type="NCBIfam" id="TIGR01351">
    <property type="entry name" value="adk"/>
    <property type="match status" value="1"/>
</dbReference>
<feature type="binding site" evidence="7">
    <location>
        <begin position="66"/>
        <end position="68"/>
    </location>
    <ligand>
        <name>AMP</name>
        <dbReference type="ChEBI" id="CHEBI:456215"/>
    </ligand>
</feature>
<name>I2H6B7_HENB6</name>
<dbReference type="HAMAP" id="MF_03169">
    <property type="entry name" value="Adenylate_kinase_AK3"/>
    <property type="match status" value="1"/>
</dbReference>
<dbReference type="FunCoup" id="I2H6B7">
    <property type="interactions" value="358"/>
</dbReference>
<accession>I2H6B7</accession>
<dbReference type="Pfam" id="PF05191">
    <property type="entry name" value="ADK_lid"/>
    <property type="match status" value="1"/>
</dbReference>
<dbReference type="GO" id="GO:0046039">
    <property type="term" value="P:GTP metabolic process"/>
    <property type="evidence" value="ECO:0007669"/>
    <property type="project" value="UniProtKB-UniRule"/>
</dbReference>
<dbReference type="GO" id="GO:0005525">
    <property type="term" value="F:GTP binding"/>
    <property type="evidence" value="ECO:0007669"/>
    <property type="project" value="UniProtKB-KW"/>
</dbReference>
<organism evidence="9 10">
    <name type="scientific">Henningerozyma blattae (strain ATCC 34711 / CBS 6284 / DSM 70876 / NBRC 10599 / NRRL Y-10934 / UCD 77-7)</name>
    <name type="common">Yeast</name>
    <name type="synonym">Tetrapisispora blattae</name>
    <dbReference type="NCBI Taxonomy" id="1071380"/>
    <lineage>
        <taxon>Eukaryota</taxon>
        <taxon>Fungi</taxon>
        <taxon>Dikarya</taxon>
        <taxon>Ascomycota</taxon>
        <taxon>Saccharomycotina</taxon>
        <taxon>Saccharomycetes</taxon>
        <taxon>Saccharomycetales</taxon>
        <taxon>Saccharomycetaceae</taxon>
        <taxon>Henningerozyma</taxon>
    </lineage>
</organism>
<evidence type="ECO:0000313" key="9">
    <source>
        <dbReference type="EMBL" id="CCH61919.1"/>
    </source>
</evidence>
<dbReference type="eggNOG" id="KOG3078">
    <property type="taxonomic scope" value="Eukaryota"/>
</dbReference>
<dbReference type="InterPro" id="IPR007862">
    <property type="entry name" value="Adenylate_kinase_lid-dom"/>
</dbReference>
<comment type="similarity">
    <text evidence="7">Belongs to the adenylate kinase family. AK3 subfamily.</text>
</comment>
<comment type="function">
    <text evidence="7">Involved in maintaining the homeostasis of cellular nucleotides by catalyzing the interconversion of nucleoside phosphates. Has GTP:AMP phosphotransferase and ITP:AMP phosphotransferase activities.</text>
</comment>
<dbReference type="RefSeq" id="XP_004181438.1">
    <property type="nucleotide sequence ID" value="XM_004181390.1"/>
</dbReference>
<dbReference type="Pfam" id="PF00406">
    <property type="entry name" value="ADK"/>
    <property type="match status" value="1"/>
</dbReference>
<feature type="binding site" evidence="7">
    <location>
        <begin position="97"/>
        <end position="100"/>
    </location>
    <ligand>
        <name>AMP</name>
        <dbReference type="ChEBI" id="CHEBI:456215"/>
    </ligand>
</feature>
<feature type="binding site" evidence="7">
    <location>
        <position position="139"/>
    </location>
    <ligand>
        <name>GTP</name>
        <dbReference type="ChEBI" id="CHEBI:37565"/>
    </ligand>
</feature>
<dbReference type="OrthoDB" id="439792at2759"/>
<evidence type="ECO:0000256" key="1">
    <source>
        <dbReference type="ARBA" id="ARBA00004305"/>
    </source>
</evidence>
<dbReference type="SUPFAM" id="SSF52540">
    <property type="entry name" value="P-loop containing nucleoside triphosphate hydrolases"/>
    <property type="match status" value="1"/>
</dbReference>
<dbReference type="GO" id="GO:0005743">
    <property type="term" value="C:mitochondrial inner membrane"/>
    <property type="evidence" value="ECO:0007669"/>
    <property type="project" value="EnsemblFungi"/>
</dbReference>
<dbReference type="SUPFAM" id="SSF57774">
    <property type="entry name" value="Microbial and mitochondrial ADK, insert 'zinc finger' domain"/>
    <property type="match status" value="1"/>
</dbReference>
<feature type="region of interest" description="NMPbind" evidence="7">
    <location>
        <begin position="39"/>
        <end position="68"/>
    </location>
</feature>
<dbReference type="CDD" id="cd01428">
    <property type="entry name" value="ADK"/>
    <property type="match status" value="1"/>
</dbReference>
<feature type="domain" description="Adenylate kinase active site lid" evidence="8">
    <location>
        <begin position="139"/>
        <end position="174"/>
    </location>
</feature>
<dbReference type="FunFam" id="3.40.50.300:FF:000106">
    <property type="entry name" value="Adenylate kinase mitochondrial"/>
    <property type="match status" value="1"/>
</dbReference>
<dbReference type="GO" id="GO:0046899">
    <property type="term" value="F:nucleoside triphosphate adenylate kinase activity"/>
    <property type="evidence" value="ECO:0007669"/>
    <property type="project" value="UniProtKB-UniRule"/>
</dbReference>
<dbReference type="GO" id="GO:0006172">
    <property type="term" value="P:ADP biosynthetic process"/>
    <property type="evidence" value="ECO:0007669"/>
    <property type="project" value="UniProtKB-UniRule"/>
</dbReference>
<feature type="binding site" evidence="7">
    <location>
        <position position="45"/>
    </location>
    <ligand>
        <name>AMP</name>
        <dbReference type="ChEBI" id="CHEBI:456215"/>
    </ligand>
</feature>
<keyword evidence="3 7" id="KW-0547">Nucleotide-binding</keyword>
<dbReference type="InterPro" id="IPR036193">
    <property type="entry name" value="ADK_active_lid_dom_sf"/>
</dbReference>
<protein>
    <recommendedName>
        <fullName evidence="7">GTP:AMP phosphotransferase, mitochondrial</fullName>
        <ecNumber evidence="7">2.7.4.10</ecNumber>
    </recommendedName>
    <alternativeName>
        <fullName evidence="7">Adenylate kinase 3</fullName>
        <shortName evidence="7">AK 3</shortName>
    </alternativeName>
</protein>
<dbReference type="HAMAP" id="MF_00235">
    <property type="entry name" value="Adenylate_kinase_Adk"/>
    <property type="match status" value="1"/>
</dbReference>
<keyword evidence="5 7" id="KW-0496">Mitochondrion</keyword>
<keyword evidence="10" id="KW-1185">Reference proteome</keyword>
<dbReference type="EMBL" id="HE806321">
    <property type="protein sequence ID" value="CCH61919.1"/>
    <property type="molecule type" value="Genomic_DNA"/>
</dbReference>
<evidence type="ECO:0000313" key="10">
    <source>
        <dbReference type="Proteomes" id="UP000002866"/>
    </source>
</evidence>
<evidence type="ECO:0000256" key="4">
    <source>
        <dbReference type="ARBA" id="ARBA00022777"/>
    </source>
</evidence>
<dbReference type="OMA" id="IKVENTM"/>
<dbReference type="PANTHER" id="PTHR23359">
    <property type="entry name" value="NUCLEOTIDE KINASE"/>
    <property type="match status" value="1"/>
</dbReference>
<dbReference type="InterPro" id="IPR033690">
    <property type="entry name" value="Adenylat_kinase_CS"/>
</dbReference>
<feature type="binding site" evidence="7">
    <location>
        <position position="183"/>
    </location>
    <ligand>
        <name>AMP</name>
        <dbReference type="ChEBI" id="CHEBI:456215"/>
    </ligand>
</feature>
<dbReference type="PROSITE" id="PS00113">
    <property type="entry name" value="ADENYLATE_KINASE"/>
    <property type="match status" value="1"/>
</dbReference>
<dbReference type="InterPro" id="IPR028586">
    <property type="entry name" value="AK3/Ak4_mitochondrial"/>
</dbReference>
<keyword evidence="4 7" id="KW-0418">Kinase</keyword>
<dbReference type="GO" id="GO:0005524">
    <property type="term" value="F:ATP binding"/>
    <property type="evidence" value="ECO:0007669"/>
    <property type="project" value="InterPro"/>
</dbReference>